<sequence>GLETVGLRLVMHVSLEAALLKPNHLPLFVHSIINSLSSSSLPLQLTSRFTNITMGDVIPQSIPRTSRAWAVPGSTNIALAKFPSATKKPSSSNPQEIATSLVSAFNTALKNKDLTSLARLFSEDGFWRDHLALSWNFRTVQGPSNILSFLKSCSESKDGLRLTKIEVDSSAPVRQPQFLPIDGAGEVQGVQFFFEIETVRGKGLGLARLIEENGEWKIFTFYTRIQELKGFEEAINDHRSRGVEHGGKPGRKNWAQRREAEADFADGSDPAVLIVGAGQAGLTAAARLKMLGVEALAIDQNDRVGDNWRKRYHQLVLHDPVWYDHMPYLQFPPQWPIFTPKDKLAQFFEAYATLLELNIWMKTSLVETKWDDAKKRWDVTVERTKDDGTKERRTLHPRHLIQATGHSGKKNMPDMKGISDFKGDRLCHSSEFSGARDNSQGKKAIVVGSCNSGHDIAQDFLEKGYDVTMVQRSSTHVVSSKAITDIGLKGVYSEDGPPVDDADLLIHGLPIPVFKALSVTTCQKQADFDKDILSGLNKAGFKTDAGPDGAGLLLKYFQRGGGYYIDVGASQLIADGKIKVKHGQEIETVLPHGLRFADGSELEADEIVFATGYQNMRTQTRVMFGDAIADKVNDVWGFNDEGEMRTIWQKSGHPGFWYHGGNLAMCRYYSKLLALQIKGLEEGLYGYDDI</sequence>
<dbReference type="Gene3D" id="3.50.50.60">
    <property type="entry name" value="FAD/NAD(P)-binding domain"/>
    <property type="match status" value="2"/>
</dbReference>
<dbReference type="PANTHER" id="PTHR43539:SF68">
    <property type="entry name" value="FLAVIN-BINDING MONOOXYGENASE-LIKE PROTEIN (AFU_ORTHOLOGUE AFUA_4G09220)"/>
    <property type="match status" value="1"/>
</dbReference>
<reference evidence="2 3" key="1">
    <citation type="submission" date="2019-07" db="EMBL/GenBank/DDBJ databases">
        <title>The First High-Quality Draft Genome Sequence of the Causal Agent of the Current Panama Disease Epidemic.</title>
        <authorList>
            <person name="Warmington R.J."/>
            <person name="Kay W."/>
            <person name="Jeffries A."/>
            <person name="Bebber D."/>
            <person name="Moore K."/>
            <person name="Studholme D.J."/>
        </authorList>
    </citation>
    <scope>NUCLEOTIDE SEQUENCE [LARGE SCALE GENOMIC DNA]</scope>
    <source>
        <strain evidence="2 3">TR4</strain>
    </source>
</reference>
<gene>
    <name evidence="2" type="ORF">FocTR4_00014540</name>
</gene>
<dbReference type="SUPFAM" id="SSF51905">
    <property type="entry name" value="FAD/NAD(P)-binding domain"/>
    <property type="match status" value="1"/>
</dbReference>
<evidence type="ECO:0000313" key="3">
    <source>
        <dbReference type="Proteomes" id="UP000321331"/>
    </source>
</evidence>
<dbReference type="GO" id="GO:0050660">
    <property type="term" value="F:flavin adenine dinucleotide binding"/>
    <property type="evidence" value="ECO:0007669"/>
    <property type="project" value="TreeGrafter"/>
</dbReference>
<dbReference type="Pfam" id="PF13738">
    <property type="entry name" value="Pyr_redox_3"/>
    <property type="match status" value="1"/>
</dbReference>
<dbReference type="InterPro" id="IPR036188">
    <property type="entry name" value="FAD/NAD-bd_sf"/>
</dbReference>
<dbReference type="PANTHER" id="PTHR43539">
    <property type="entry name" value="FLAVIN-BINDING MONOOXYGENASE-LIKE PROTEIN (AFU_ORTHOLOGUE AFUA_4G09220)"/>
    <property type="match status" value="1"/>
</dbReference>
<dbReference type="InterPro" id="IPR050982">
    <property type="entry name" value="Auxin_biosynth/cation_transpt"/>
</dbReference>
<dbReference type="Proteomes" id="UP000321331">
    <property type="component" value="Unassembled WGS sequence"/>
</dbReference>
<feature type="non-terminal residue" evidence="2">
    <location>
        <position position="1"/>
    </location>
</feature>
<evidence type="ECO:0000313" key="2">
    <source>
        <dbReference type="EMBL" id="TXB99513.1"/>
    </source>
</evidence>
<dbReference type="PRINTS" id="PR00411">
    <property type="entry name" value="PNDRDTASEI"/>
</dbReference>
<proteinExistence type="predicted"/>
<dbReference type="InterPro" id="IPR032710">
    <property type="entry name" value="NTF2-like_dom_sf"/>
</dbReference>
<accession>A0A5C6SM44</accession>
<dbReference type="SUPFAM" id="SSF54427">
    <property type="entry name" value="NTF2-like"/>
    <property type="match status" value="1"/>
</dbReference>
<comment type="caution">
    <text evidence="2">The sequence shown here is derived from an EMBL/GenBank/DDBJ whole genome shotgun (WGS) entry which is preliminary data.</text>
</comment>
<dbReference type="GO" id="GO:0004497">
    <property type="term" value="F:monooxygenase activity"/>
    <property type="evidence" value="ECO:0007669"/>
    <property type="project" value="TreeGrafter"/>
</dbReference>
<organism evidence="2 3">
    <name type="scientific">Fusarium oxysporum f. sp. cubense</name>
    <dbReference type="NCBI Taxonomy" id="61366"/>
    <lineage>
        <taxon>Eukaryota</taxon>
        <taxon>Fungi</taxon>
        <taxon>Dikarya</taxon>
        <taxon>Ascomycota</taxon>
        <taxon>Pezizomycotina</taxon>
        <taxon>Sordariomycetes</taxon>
        <taxon>Hypocreomycetidae</taxon>
        <taxon>Hypocreales</taxon>
        <taxon>Nectriaceae</taxon>
        <taxon>Fusarium</taxon>
        <taxon>Fusarium oxysporum species complex</taxon>
    </lineage>
</organism>
<keyword evidence="1" id="KW-0560">Oxidoreductase</keyword>
<evidence type="ECO:0000256" key="1">
    <source>
        <dbReference type="ARBA" id="ARBA00023002"/>
    </source>
</evidence>
<name>A0A5C6SM44_FUSOC</name>
<dbReference type="AlphaFoldDB" id="A0A5C6SM44"/>
<protein>
    <submittedName>
        <fullName evidence="2">Uncharacterized protein</fullName>
    </submittedName>
</protein>
<dbReference type="EMBL" id="VMNF01000011">
    <property type="protein sequence ID" value="TXB99513.1"/>
    <property type="molecule type" value="Genomic_DNA"/>
</dbReference>